<keyword evidence="1" id="KW-0472">Membrane</keyword>
<gene>
    <name evidence="2" type="ORF">FBEOM_7684</name>
</gene>
<comment type="caution">
    <text evidence="2">The sequence shown here is derived from an EMBL/GenBank/DDBJ whole genome shotgun (WGS) entry which is preliminary data.</text>
</comment>
<name>A0A9P5AGK5_9HYPO</name>
<reference evidence="2" key="1">
    <citation type="journal article" date="2017" name="Mycologia">
        <title>Fusarium algeriense, sp. nov., a novel toxigenic crown rot pathogen of durum wheat from Algeria is nested in the Fusarium burgessii species complex.</title>
        <authorList>
            <person name="Laraba I."/>
            <person name="Keddad A."/>
            <person name="Boureghda H."/>
            <person name="Abdallah N."/>
            <person name="Vaughan M.M."/>
            <person name="Proctor R.H."/>
            <person name="Busman M."/>
            <person name="O'Donnell K."/>
        </authorList>
    </citation>
    <scope>NUCLEOTIDE SEQUENCE</scope>
    <source>
        <strain evidence="2">NRRL 25174</strain>
    </source>
</reference>
<keyword evidence="3" id="KW-1185">Reference proteome</keyword>
<keyword evidence="1" id="KW-0812">Transmembrane</keyword>
<dbReference type="OrthoDB" id="194358at2759"/>
<dbReference type="EMBL" id="PVQB02000347">
    <property type="protein sequence ID" value="KAF4338415.1"/>
    <property type="molecule type" value="Genomic_DNA"/>
</dbReference>
<dbReference type="Proteomes" id="UP000730481">
    <property type="component" value="Unassembled WGS sequence"/>
</dbReference>
<organism evidence="2 3">
    <name type="scientific">Fusarium beomiforme</name>
    <dbReference type="NCBI Taxonomy" id="44412"/>
    <lineage>
        <taxon>Eukaryota</taxon>
        <taxon>Fungi</taxon>
        <taxon>Dikarya</taxon>
        <taxon>Ascomycota</taxon>
        <taxon>Pezizomycotina</taxon>
        <taxon>Sordariomycetes</taxon>
        <taxon>Hypocreomycetidae</taxon>
        <taxon>Hypocreales</taxon>
        <taxon>Nectriaceae</taxon>
        <taxon>Fusarium</taxon>
        <taxon>Fusarium burgessii species complex</taxon>
    </lineage>
</organism>
<dbReference type="AlphaFoldDB" id="A0A9P5AGK5"/>
<keyword evidence="1" id="KW-1133">Transmembrane helix</keyword>
<accession>A0A9P5AGK5</accession>
<feature type="transmembrane region" description="Helical" evidence="1">
    <location>
        <begin position="49"/>
        <end position="70"/>
    </location>
</feature>
<evidence type="ECO:0000256" key="1">
    <source>
        <dbReference type="SAM" id="Phobius"/>
    </source>
</evidence>
<evidence type="ECO:0000313" key="3">
    <source>
        <dbReference type="Proteomes" id="UP000730481"/>
    </source>
</evidence>
<protein>
    <submittedName>
        <fullName evidence="2">NADPH2:quinone reductase</fullName>
    </submittedName>
</protein>
<evidence type="ECO:0000313" key="2">
    <source>
        <dbReference type="EMBL" id="KAF4338415.1"/>
    </source>
</evidence>
<sequence length="102" mass="11205">MADQEPTQSPDSVPLTDLPRDVESCATLQEPTTGTKSFKALAKNHFVSLFGWILALVGTAVSIAALLPAFRGLLLSDRQLRLAEWSALKDYLDQCKEDSVRE</sequence>
<proteinExistence type="predicted"/>
<reference evidence="2" key="2">
    <citation type="submission" date="2020-02" db="EMBL/GenBank/DDBJ databases">
        <title>Identification and distribution of gene clusters putatively required for synthesis of sphingolipid metabolism inhibitors in phylogenetically diverse species of the filamentous fungus Fusarium.</title>
        <authorList>
            <person name="Kim H.-S."/>
            <person name="Busman M."/>
            <person name="Brown D.W."/>
            <person name="Divon H."/>
            <person name="Uhlig S."/>
            <person name="Proctor R.H."/>
        </authorList>
    </citation>
    <scope>NUCLEOTIDE SEQUENCE</scope>
    <source>
        <strain evidence="2">NRRL 25174</strain>
    </source>
</reference>